<dbReference type="GO" id="GO:0007165">
    <property type="term" value="P:signal transduction"/>
    <property type="evidence" value="ECO:0007669"/>
    <property type="project" value="UniProtKB-KW"/>
</dbReference>
<evidence type="ECO:0000256" key="4">
    <source>
        <dbReference type="PROSITE-ProRule" id="PRU00284"/>
    </source>
</evidence>
<dbReference type="CDD" id="cd06225">
    <property type="entry name" value="HAMP"/>
    <property type="match status" value="1"/>
</dbReference>
<dbReference type="PROSITE" id="PS50885">
    <property type="entry name" value="HAMP"/>
    <property type="match status" value="1"/>
</dbReference>
<reference evidence="8 9" key="1">
    <citation type="submission" date="2012-09" db="EMBL/GenBank/DDBJ databases">
        <title>Draft Genome Sequences of 6 Strains from Genus Thauera.</title>
        <authorList>
            <person name="Liu B."/>
            <person name="Shapleigh J.P."/>
            <person name="Frostegard A.H."/>
        </authorList>
    </citation>
    <scope>NUCLEOTIDE SEQUENCE [LARGE SCALE GENOMIC DNA]</scope>
    <source>
        <strain evidence="9">47Lol / DSM 12138</strain>
    </source>
</reference>
<dbReference type="GO" id="GO:0016020">
    <property type="term" value="C:membrane"/>
    <property type="evidence" value="ECO:0007669"/>
    <property type="project" value="UniProtKB-SubCell"/>
</dbReference>
<evidence type="ECO:0000256" key="5">
    <source>
        <dbReference type="SAM" id="Phobius"/>
    </source>
</evidence>
<dbReference type="PANTHER" id="PTHR32089:SF112">
    <property type="entry name" value="LYSOZYME-LIKE PROTEIN-RELATED"/>
    <property type="match status" value="1"/>
</dbReference>
<dbReference type="Gene3D" id="1.10.287.950">
    <property type="entry name" value="Methyl-accepting chemotaxis protein"/>
    <property type="match status" value="1"/>
</dbReference>
<dbReference type="SUPFAM" id="SSF58104">
    <property type="entry name" value="Methyl-accepting chemotaxis protein (MCP) signaling domain"/>
    <property type="match status" value="1"/>
</dbReference>
<dbReference type="Gene3D" id="3.30.450.20">
    <property type="entry name" value="PAS domain"/>
    <property type="match status" value="1"/>
</dbReference>
<feature type="domain" description="Methyl-accepting transducer" evidence="6">
    <location>
        <begin position="409"/>
        <end position="645"/>
    </location>
</feature>
<dbReference type="FunFam" id="1.10.287.950:FF:000001">
    <property type="entry name" value="Methyl-accepting chemotaxis sensory transducer"/>
    <property type="match status" value="1"/>
</dbReference>
<keyword evidence="5" id="KW-0472">Membrane</keyword>
<evidence type="ECO:0000259" key="6">
    <source>
        <dbReference type="PROSITE" id="PS50111"/>
    </source>
</evidence>
<dbReference type="AlphaFoldDB" id="N6YZL1"/>
<comment type="caution">
    <text evidence="8">The sequence shown here is derived from an EMBL/GenBank/DDBJ whole genome shotgun (WGS) entry which is preliminary data.</text>
</comment>
<dbReference type="Pfam" id="PF00015">
    <property type="entry name" value="MCPsignal"/>
    <property type="match status" value="1"/>
</dbReference>
<feature type="transmembrane region" description="Helical" evidence="5">
    <location>
        <begin position="26"/>
        <end position="47"/>
    </location>
</feature>
<dbReference type="InterPro" id="IPR003660">
    <property type="entry name" value="HAMP_dom"/>
</dbReference>
<dbReference type="CDD" id="cd11386">
    <property type="entry name" value="MCP_signal"/>
    <property type="match status" value="1"/>
</dbReference>
<dbReference type="eggNOG" id="COG0840">
    <property type="taxonomic scope" value="Bacteria"/>
</dbReference>
<protein>
    <submittedName>
        <fullName evidence="8">Methyl-accepting chemotaxis sensory transducer</fullName>
    </submittedName>
</protein>
<keyword evidence="5" id="KW-0812">Transmembrane</keyword>
<dbReference type="CDD" id="cd12913">
    <property type="entry name" value="PDC1_MCP_like"/>
    <property type="match status" value="1"/>
</dbReference>
<dbReference type="STRING" id="1123367.GCA_000621305_01300"/>
<dbReference type="PROSITE" id="PS50111">
    <property type="entry name" value="CHEMOTAXIS_TRANSDUC_2"/>
    <property type="match status" value="1"/>
</dbReference>
<feature type="transmembrane region" description="Helical" evidence="5">
    <location>
        <begin position="329"/>
        <end position="351"/>
    </location>
</feature>
<dbReference type="EMBL" id="AMXE01000033">
    <property type="protein sequence ID" value="ENO87812.1"/>
    <property type="molecule type" value="Genomic_DNA"/>
</dbReference>
<evidence type="ECO:0000256" key="1">
    <source>
        <dbReference type="ARBA" id="ARBA00004370"/>
    </source>
</evidence>
<dbReference type="GO" id="GO:0006935">
    <property type="term" value="P:chemotaxis"/>
    <property type="evidence" value="ECO:0007669"/>
    <property type="project" value="UniProtKB-ARBA"/>
</dbReference>
<comment type="subcellular location">
    <subcellularLocation>
        <location evidence="1">Membrane</location>
    </subcellularLocation>
</comment>
<dbReference type="SMART" id="SM00283">
    <property type="entry name" value="MA"/>
    <property type="match status" value="1"/>
</dbReference>
<gene>
    <name evidence="8" type="ORF">C666_10205</name>
</gene>
<keyword evidence="9" id="KW-1185">Reference proteome</keyword>
<evidence type="ECO:0000259" key="7">
    <source>
        <dbReference type="PROSITE" id="PS50885"/>
    </source>
</evidence>
<comment type="similarity">
    <text evidence="3">Belongs to the methyl-accepting chemotaxis (MCP) protein family.</text>
</comment>
<dbReference type="InterPro" id="IPR004089">
    <property type="entry name" value="MCPsignal_dom"/>
</dbReference>
<evidence type="ECO:0000256" key="3">
    <source>
        <dbReference type="ARBA" id="ARBA00029447"/>
    </source>
</evidence>
<dbReference type="Pfam" id="PF00672">
    <property type="entry name" value="HAMP"/>
    <property type="match status" value="1"/>
</dbReference>
<sequence>MIAVNSASHRTRSIMSLNALSFRTKLLSATVITVLLGFATTLGVLAWRSHQAVLEQGLARAEGEAAAVAQDVGAHLDEAMAISSTLALSLEGLRAGGTPERDAVSRQLRRTLEGRSALLGVYTGWEPDAFDGRDADFAGSAGHDASGRFVPYWSRSGTTFTLEPLVDYDKPGAGNYYQQPKQTGRAYLAEPYEYVVGGRSMLITSLVKPLQVNGRFAGIAGVDMALDALAEQLGRIKPFGVGSVALYTPTGLVVAHQDTTHIGKPASGLPAEALAALRDGRALQWRDNGGVRHFLQRVSLSDSDAWWGSVVSVPEDVITASADALRTTAIIMGIVSVLLTAGVLSLLLTALTRPLGTLANAMQALAGGEGDLTRRLPETGGRDELGRVATSVNAFLASLQRMFIEVRDQSHTLVDGIREVSDASGRIADSSHTLAATTGDNAATIEEITVSIGHIASNANEANGVMLETCAASQHSGEVVRDMQGHMRDIAGNMETLAVSLNGLAEHSTQINGIVQVIREIADQTNLLALNAAIEAARAGEQGRGFAVVADEVRKLAERTSSATTEIRDMIDAMRSETGRAVSSMHATREAVEVGVERASRVADEITGIEAGMQRAAERVREIAEATQEQSAATTALAQSAEQASSVVQSTDDAIQRTSQTLTQIGRASDHLGELVGRFKL</sequence>
<proteinExistence type="inferred from homology"/>
<dbReference type="SMART" id="SM00304">
    <property type="entry name" value="HAMP"/>
    <property type="match status" value="2"/>
</dbReference>
<evidence type="ECO:0000256" key="2">
    <source>
        <dbReference type="ARBA" id="ARBA00023224"/>
    </source>
</evidence>
<accession>N6YZL1</accession>
<keyword evidence="5" id="KW-1133">Transmembrane helix</keyword>
<dbReference type="PANTHER" id="PTHR32089">
    <property type="entry name" value="METHYL-ACCEPTING CHEMOTAXIS PROTEIN MCPB"/>
    <property type="match status" value="1"/>
</dbReference>
<keyword evidence="2 4" id="KW-0807">Transducer</keyword>
<dbReference type="Proteomes" id="UP000013232">
    <property type="component" value="Unassembled WGS sequence"/>
</dbReference>
<dbReference type="Pfam" id="PF22673">
    <property type="entry name" value="MCP-like_PDC_1"/>
    <property type="match status" value="1"/>
</dbReference>
<name>N6YZL1_THAL4</name>
<feature type="domain" description="HAMP" evidence="7">
    <location>
        <begin position="349"/>
        <end position="404"/>
    </location>
</feature>
<organism evidence="8 9">
    <name type="scientific">Thauera linaloolentis (strain DSM 12138 / JCM 21573 / CCUG 41526 / CIP 105981 / IAM 15112 / NBRC 102519 / 47Lol)</name>
    <dbReference type="NCBI Taxonomy" id="1123367"/>
    <lineage>
        <taxon>Bacteria</taxon>
        <taxon>Pseudomonadati</taxon>
        <taxon>Pseudomonadota</taxon>
        <taxon>Betaproteobacteria</taxon>
        <taxon>Rhodocyclales</taxon>
        <taxon>Zoogloeaceae</taxon>
        <taxon>Thauera</taxon>
    </lineage>
</organism>
<evidence type="ECO:0000313" key="8">
    <source>
        <dbReference type="EMBL" id="ENO87812.1"/>
    </source>
</evidence>
<evidence type="ECO:0000313" key="9">
    <source>
        <dbReference type="Proteomes" id="UP000013232"/>
    </source>
</evidence>